<feature type="signal peptide" evidence="2">
    <location>
        <begin position="1"/>
        <end position="25"/>
    </location>
</feature>
<protein>
    <submittedName>
        <fullName evidence="3">Uncharacterized protein</fullName>
    </submittedName>
</protein>
<sequence>MNRRRMFVPALLAAGGLFLTACGQASDQDSAPTAEAPATAASEGDGLPETDASPGTDGSAEGDDPGSDAASPPSATDGLEPVDCGEVELDEDTTHTLIALPAAGGQVGCPEALDVIDEFIQLPDEEKAEASLGNVELSDGWSCTVDDGVTASVGCVAGLVGEDFEFAFQTEPV</sequence>
<proteinExistence type="predicted"/>
<feature type="region of interest" description="Disordered" evidence="1">
    <location>
        <begin position="25"/>
        <end position="82"/>
    </location>
</feature>
<evidence type="ECO:0000313" key="3">
    <source>
        <dbReference type="EMBL" id="ASO20662.1"/>
    </source>
</evidence>
<organism evidence="3 4">
    <name type="scientific">Actinoalloteichus hoggarensis</name>
    <dbReference type="NCBI Taxonomy" id="1470176"/>
    <lineage>
        <taxon>Bacteria</taxon>
        <taxon>Bacillati</taxon>
        <taxon>Actinomycetota</taxon>
        <taxon>Actinomycetes</taxon>
        <taxon>Pseudonocardiales</taxon>
        <taxon>Pseudonocardiaceae</taxon>
        <taxon>Actinoalloteichus</taxon>
    </lineage>
</organism>
<dbReference type="RefSeq" id="WP_093941955.1">
    <property type="nucleotide sequence ID" value="NZ_CP022521.1"/>
</dbReference>
<dbReference type="KEGG" id="ahg:AHOG_15180"/>
<name>A0A221W457_9PSEU</name>
<dbReference type="PROSITE" id="PS51257">
    <property type="entry name" value="PROKAR_LIPOPROTEIN"/>
    <property type="match status" value="1"/>
</dbReference>
<dbReference type="OrthoDB" id="4554736at2"/>
<dbReference type="AlphaFoldDB" id="A0A221W457"/>
<feature type="chain" id="PRO_5044315099" evidence="2">
    <location>
        <begin position="26"/>
        <end position="173"/>
    </location>
</feature>
<dbReference type="EMBL" id="CP022521">
    <property type="protein sequence ID" value="ASO20662.1"/>
    <property type="molecule type" value="Genomic_DNA"/>
</dbReference>
<evidence type="ECO:0000313" key="4">
    <source>
        <dbReference type="Proteomes" id="UP000204221"/>
    </source>
</evidence>
<gene>
    <name evidence="3" type="ORF">AHOG_15180</name>
</gene>
<accession>A0A221W457</accession>
<evidence type="ECO:0000256" key="2">
    <source>
        <dbReference type="SAM" id="SignalP"/>
    </source>
</evidence>
<dbReference type="Proteomes" id="UP000204221">
    <property type="component" value="Chromosome"/>
</dbReference>
<keyword evidence="2" id="KW-0732">Signal</keyword>
<evidence type="ECO:0000256" key="1">
    <source>
        <dbReference type="SAM" id="MobiDB-lite"/>
    </source>
</evidence>
<keyword evidence="4" id="KW-1185">Reference proteome</keyword>
<feature type="compositionally biased region" description="Low complexity" evidence="1">
    <location>
        <begin position="30"/>
        <end position="43"/>
    </location>
</feature>
<reference evidence="3 4" key="1">
    <citation type="submission" date="2017-07" db="EMBL/GenBank/DDBJ databases">
        <title>Complete genome sequence of Actinoalloteichus hoggarensis DSM 45943, type strain of Actinoalloteichus hoggarensis.</title>
        <authorList>
            <person name="Ruckert C."/>
            <person name="Nouioui I."/>
            <person name="Willmese J."/>
            <person name="van Wezel G."/>
            <person name="Klenk H.-P."/>
            <person name="Kalinowski J."/>
            <person name="Zotchev S.B."/>
        </authorList>
    </citation>
    <scope>NUCLEOTIDE SEQUENCE [LARGE SCALE GENOMIC DNA]</scope>
    <source>
        <strain evidence="3 4">DSM 45943</strain>
    </source>
</reference>